<proteinExistence type="predicted"/>
<organism evidence="2">
    <name type="scientific">Picea glauca</name>
    <name type="common">White spruce</name>
    <name type="synonym">Pinus glauca</name>
    <dbReference type="NCBI Taxonomy" id="3330"/>
    <lineage>
        <taxon>Eukaryota</taxon>
        <taxon>Viridiplantae</taxon>
        <taxon>Streptophyta</taxon>
        <taxon>Embryophyta</taxon>
        <taxon>Tracheophyta</taxon>
        <taxon>Spermatophyta</taxon>
        <taxon>Pinopsida</taxon>
        <taxon>Pinidae</taxon>
        <taxon>Conifers I</taxon>
        <taxon>Pinales</taxon>
        <taxon>Pinaceae</taxon>
        <taxon>Picea</taxon>
    </lineage>
</organism>
<evidence type="ECO:0000256" key="1">
    <source>
        <dbReference type="SAM" id="MobiDB-lite"/>
    </source>
</evidence>
<accession>A0A101LYA8</accession>
<geneLocation type="mitochondrion" evidence="2"/>
<gene>
    <name evidence="2" type="ORF">ABT39_MTgene5736</name>
</gene>
<reference evidence="2" key="1">
    <citation type="journal article" date="2015" name="Genome Biol. Evol.">
        <title>Organellar Genomes of White Spruce (Picea glauca): Assembly and Annotation.</title>
        <authorList>
            <person name="Jackman S.D."/>
            <person name="Warren R.L."/>
            <person name="Gibb E.A."/>
            <person name="Vandervalk B.P."/>
            <person name="Mohamadi H."/>
            <person name="Chu J."/>
            <person name="Raymond A."/>
            <person name="Pleasance S."/>
            <person name="Coope R."/>
            <person name="Wildung M.R."/>
            <person name="Ritland C.E."/>
            <person name="Bousquet J."/>
            <person name="Jones S.J."/>
            <person name="Bohlmann J."/>
            <person name="Birol I."/>
        </authorList>
    </citation>
    <scope>NUCLEOTIDE SEQUENCE [LARGE SCALE GENOMIC DNA]</scope>
    <source>
        <tissue evidence="2">Flushing bud</tissue>
    </source>
</reference>
<keyword evidence="2" id="KW-0496">Mitochondrion</keyword>
<feature type="compositionally biased region" description="Low complexity" evidence="1">
    <location>
        <begin position="68"/>
        <end position="83"/>
    </location>
</feature>
<dbReference type="AlphaFoldDB" id="A0A101LYA8"/>
<protein>
    <submittedName>
        <fullName evidence="2">Uncharacterized protein</fullName>
    </submittedName>
</protein>
<sequence length="139" mass="15215">MTQQLASAPPITPVSPHRPPCLIYVNYRTIAIIVMPIFAHQHVQPNNQCRNTDLDLPMPCQSPIPLHAKAQQSPASEQPQPHAHAQATCSCRPMPMPMLSLLSPLLPLSLLLPMLLPPSLEPGKLNHLYLDLSAPGGYE</sequence>
<feature type="region of interest" description="Disordered" evidence="1">
    <location>
        <begin position="68"/>
        <end position="87"/>
    </location>
</feature>
<dbReference type="EMBL" id="LKAM01000007">
    <property type="protein sequence ID" value="KUM47550.1"/>
    <property type="molecule type" value="Genomic_DNA"/>
</dbReference>
<name>A0A101LYA8_PICGL</name>
<comment type="caution">
    <text evidence="2">The sequence shown here is derived from an EMBL/GenBank/DDBJ whole genome shotgun (WGS) entry which is preliminary data.</text>
</comment>
<evidence type="ECO:0000313" key="2">
    <source>
        <dbReference type="EMBL" id="KUM47550.1"/>
    </source>
</evidence>